<feature type="compositionally biased region" description="Basic and acidic residues" evidence="1">
    <location>
        <begin position="126"/>
        <end position="137"/>
    </location>
</feature>
<feature type="region of interest" description="Disordered" evidence="1">
    <location>
        <begin position="107"/>
        <end position="144"/>
    </location>
</feature>
<sequence>MIAKGLKMQSIFFMNLLILMMINITVVYSSTALSQNEPLSHSHHERHHRRIVNRDDSIDELAGLANSKTILFEGMNAIVLANRLRLQNPQRNRYELRNSSEILGNLGKAPPLSYGQDNNFSNTSRNLDENSSSDHKTVGSPNGSYAYTLPKELVTAARIMAELNPQQASIPQLPTSSMSISGTNDTNVMAQALAYPDGLHGWAPSILPSLYKAQKPAQHTNIKRESSSFWMRNIKQNGQSPFAPTGYQVWRNVMDYGAAGDGLTDDTAAINSAISDGGRCGIHCGSSTIYPATVFFPPGTYLVSSPIIQYYNTEILGDPTDLPIIIAASSFVGLGVITSDVYIGTTEGWYLNTNNFLRSIKNFIMDITRTQLNAQVCAIHWQVAQGTSLENIHFVMSSEEGSTQQGIYMENGSGGWLSDLTFVGGMFGAYFGNQQFTSRNLAFDGCKTALQISWDWAWTMQGINIKNCGTGINIVGEAGGSLGTSKNVGSLTLLDLVIENTPIGIETSLFSTNSTSLLIENAYLYNVPKAVTNNQNAHTLLAGSFDVTTIDSWGFGMMTNASGVGTFASAQKMSLMSRSASLVDQSGNQTTPSPKFFTRRRPVYTDIGFSQIIDVTIYGAVGDGQTDNSAALNSVFALAANMSSIVFIPFGVYKIFDTVHIPVGSRIVGQAWSQIMATGDKFQDINNPRVAVQVGNSGDIGVIEIQDMMFTVSGPTAGAILVEWNVHEIIQGSVGMWDTHIRIGGAIGSDLQLADCPILSADINSQCVAASLLFHMTPKSSGYIENSWMWVADHDMDVVTQDPIDVYSGRGLLIESQGPTWLYGTAVEHNVLYQYQVSGAKDIFMGVIQTESPYFQVAPAAPDPFTSGLGLFANDPTFSDCKPDSLSCAVSWAIRIVDSVSIYVLGAGLYSWFQQYEQTCLATESCQDRIFSVEQSTEIWVYNLITKGSTEMVSPVNGVATMSLPNQGGTVASLLAWLEGADQTIGIRNFTGFQLYKEDFVSTLELPNICVTALTASIHCNSLLATYTTPQWAGSLENDTLTDSVCDPGCGSSLAFYFKTVSSSCAGYNITGAPPAMLGGFIWQGYNETCLKDPASGHYCNDLILDFTLVSDVSEMPRDEMCSTCYTQRLKTMQSSQYSAYAGTYSSILAYVAEACSLGSPTDILPPLIEETPSQASPCVSENYYTTSAGDTCDIISLAHNVSSASLFIGNAAITDCAKIIPVTKLCLPIQCQHTYTLQPNDTCGSLESNYNLGPFGLRGFNPWITFDCTGLQQSSTVYGTILCLSPPGGIYNPSTVTSGHNTNPFNNDPYSTSRQDPPVNSTVANGTTLNCGVWYTAAPGDDCPILCIFFGLTAGLLMQINPSLPSQNCSSGIMANITYCISPIWAWDTTPIESDTIDAAAYAEASAAASISWLASWSAAQSAAQTAMESSVPTSSQLQNVTATLSSSYATTST</sequence>
<dbReference type="OrthoDB" id="5985073at2759"/>
<dbReference type="Gene3D" id="3.10.350.10">
    <property type="entry name" value="LysM domain"/>
    <property type="match status" value="1"/>
</dbReference>
<accession>A0A4S8QXY7</accession>
<protein>
    <recommendedName>
        <fullName evidence="3">LysM domain-containing protein</fullName>
    </recommendedName>
</protein>
<keyword evidence="5" id="KW-1185">Reference proteome</keyword>
<dbReference type="Proteomes" id="UP000308671">
    <property type="component" value="Unassembled WGS sequence"/>
</dbReference>
<evidence type="ECO:0000256" key="2">
    <source>
        <dbReference type="SAM" id="Phobius"/>
    </source>
</evidence>
<evidence type="ECO:0000256" key="1">
    <source>
        <dbReference type="SAM" id="MobiDB-lite"/>
    </source>
</evidence>
<evidence type="ECO:0000259" key="3">
    <source>
        <dbReference type="PROSITE" id="PS51782"/>
    </source>
</evidence>
<name>A0A4S8QXY7_9HELO</name>
<dbReference type="InterPro" id="IPR036779">
    <property type="entry name" value="LysM_dom_sf"/>
</dbReference>
<feature type="domain" description="LysM" evidence="3">
    <location>
        <begin position="1183"/>
        <end position="1228"/>
    </location>
</feature>
<gene>
    <name evidence="4" type="ORF">BGAL_0245g00080</name>
</gene>
<dbReference type="FunFam" id="2.160.20.10:FF:000049">
    <property type="entry name" value="Putative exo-beta-1,3-glucanase"/>
    <property type="match status" value="1"/>
</dbReference>
<dbReference type="Pfam" id="PF12708">
    <property type="entry name" value="Pect-lyase_RHGA_epim"/>
    <property type="match status" value="2"/>
</dbReference>
<dbReference type="InterPro" id="IPR018392">
    <property type="entry name" value="LysM"/>
</dbReference>
<dbReference type="InterPro" id="IPR012334">
    <property type="entry name" value="Pectin_lyas_fold"/>
</dbReference>
<dbReference type="Gene3D" id="2.160.20.10">
    <property type="entry name" value="Single-stranded right-handed beta-helix, Pectin lyase-like"/>
    <property type="match status" value="2"/>
</dbReference>
<feature type="transmembrane region" description="Helical" evidence="2">
    <location>
        <begin position="12"/>
        <end position="33"/>
    </location>
</feature>
<dbReference type="EMBL" id="PQXL01000245">
    <property type="protein sequence ID" value="THV48485.1"/>
    <property type="molecule type" value="Genomic_DNA"/>
</dbReference>
<dbReference type="PANTHER" id="PTHR33928">
    <property type="entry name" value="POLYGALACTURONASE QRT3"/>
    <property type="match status" value="1"/>
</dbReference>
<feature type="compositionally biased region" description="Polar residues" evidence="1">
    <location>
        <begin position="115"/>
        <end position="125"/>
    </location>
</feature>
<organism evidence="4 5">
    <name type="scientific">Botrytis galanthina</name>
    <dbReference type="NCBI Taxonomy" id="278940"/>
    <lineage>
        <taxon>Eukaryota</taxon>
        <taxon>Fungi</taxon>
        <taxon>Dikarya</taxon>
        <taxon>Ascomycota</taxon>
        <taxon>Pezizomycotina</taxon>
        <taxon>Leotiomycetes</taxon>
        <taxon>Helotiales</taxon>
        <taxon>Sclerotiniaceae</taxon>
        <taxon>Botrytis</taxon>
    </lineage>
</organism>
<keyword evidence="2" id="KW-0812">Transmembrane</keyword>
<dbReference type="InterPro" id="IPR039279">
    <property type="entry name" value="QRT3-like"/>
</dbReference>
<keyword evidence="2" id="KW-0472">Membrane</keyword>
<dbReference type="PROSITE" id="PS51782">
    <property type="entry name" value="LYSM"/>
    <property type="match status" value="1"/>
</dbReference>
<dbReference type="InterPro" id="IPR024535">
    <property type="entry name" value="RHGA/B-epi-like_pectate_lyase"/>
</dbReference>
<dbReference type="SUPFAM" id="SSF51126">
    <property type="entry name" value="Pectin lyase-like"/>
    <property type="match status" value="2"/>
</dbReference>
<dbReference type="CDD" id="cd23668">
    <property type="entry name" value="GH55_beta13glucanase-like"/>
    <property type="match status" value="1"/>
</dbReference>
<comment type="caution">
    <text evidence="4">The sequence shown here is derived from an EMBL/GenBank/DDBJ whole genome shotgun (WGS) entry which is preliminary data.</text>
</comment>
<evidence type="ECO:0000313" key="5">
    <source>
        <dbReference type="Proteomes" id="UP000308671"/>
    </source>
</evidence>
<dbReference type="PANTHER" id="PTHR33928:SF2">
    <property type="entry name" value="PECTATE LYASE SUPERFAMILY PROTEIN DOMAIN-CONTAINING PROTEIN-RELATED"/>
    <property type="match status" value="1"/>
</dbReference>
<dbReference type="InterPro" id="IPR011050">
    <property type="entry name" value="Pectin_lyase_fold/virulence"/>
</dbReference>
<keyword evidence="2" id="KW-1133">Transmembrane helix</keyword>
<evidence type="ECO:0000313" key="4">
    <source>
        <dbReference type="EMBL" id="THV48485.1"/>
    </source>
</evidence>
<reference evidence="4 5" key="1">
    <citation type="submission" date="2017-12" db="EMBL/GenBank/DDBJ databases">
        <title>Comparative genomics of Botrytis spp.</title>
        <authorList>
            <person name="Valero-Jimenez C.A."/>
            <person name="Tapia P."/>
            <person name="Veloso J."/>
            <person name="Silva-Moreno E."/>
            <person name="Staats M."/>
            <person name="Valdes J.H."/>
            <person name="Van Kan J.A.L."/>
        </authorList>
    </citation>
    <scope>NUCLEOTIDE SEQUENCE [LARGE SCALE GENOMIC DNA]</scope>
    <source>
        <strain evidence="4 5">MUCL435</strain>
    </source>
</reference>
<proteinExistence type="predicted"/>
<dbReference type="GO" id="GO:0004650">
    <property type="term" value="F:polygalacturonase activity"/>
    <property type="evidence" value="ECO:0007669"/>
    <property type="project" value="InterPro"/>
</dbReference>